<feature type="region of interest" description="Disordered" evidence="1">
    <location>
        <begin position="113"/>
        <end position="134"/>
    </location>
</feature>
<reference evidence="3" key="1">
    <citation type="journal article" date="2018" name="Nat. Microbiol.">
        <title>Leveraging single-cell genomics to expand the fungal tree of life.</title>
        <authorList>
            <person name="Ahrendt S.R."/>
            <person name="Quandt C.A."/>
            <person name="Ciobanu D."/>
            <person name="Clum A."/>
            <person name="Salamov A."/>
            <person name="Andreopoulos B."/>
            <person name="Cheng J.F."/>
            <person name="Woyke T."/>
            <person name="Pelin A."/>
            <person name="Henrissat B."/>
            <person name="Reynolds N.K."/>
            <person name="Benny G.L."/>
            <person name="Smith M.E."/>
            <person name="James T.Y."/>
            <person name="Grigoriev I.V."/>
        </authorList>
    </citation>
    <scope>NUCLEOTIDE SEQUENCE [LARGE SCALE GENOMIC DNA]</scope>
</reference>
<organism evidence="2 3">
    <name type="scientific">Blyttiomyces helicus</name>
    <dbReference type="NCBI Taxonomy" id="388810"/>
    <lineage>
        <taxon>Eukaryota</taxon>
        <taxon>Fungi</taxon>
        <taxon>Fungi incertae sedis</taxon>
        <taxon>Chytridiomycota</taxon>
        <taxon>Chytridiomycota incertae sedis</taxon>
        <taxon>Chytridiomycetes</taxon>
        <taxon>Chytridiomycetes incertae sedis</taxon>
        <taxon>Blyttiomyces</taxon>
    </lineage>
</organism>
<keyword evidence="3" id="KW-1185">Reference proteome</keyword>
<dbReference type="AlphaFoldDB" id="A0A4P9WN45"/>
<proteinExistence type="predicted"/>
<feature type="compositionally biased region" description="Low complexity" evidence="1">
    <location>
        <begin position="314"/>
        <end position="326"/>
    </location>
</feature>
<gene>
    <name evidence="2" type="ORF">BDK51DRAFT_41493</name>
</gene>
<feature type="region of interest" description="Disordered" evidence="1">
    <location>
        <begin position="364"/>
        <end position="384"/>
    </location>
</feature>
<feature type="compositionally biased region" description="Polar residues" evidence="1">
    <location>
        <begin position="252"/>
        <end position="268"/>
    </location>
</feature>
<evidence type="ECO:0000256" key="1">
    <source>
        <dbReference type="SAM" id="MobiDB-lite"/>
    </source>
</evidence>
<protein>
    <submittedName>
        <fullName evidence="2">Uncharacterized protein</fullName>
    </submittedName>
</protein>
<dbReference type="EMBL" id="KZ994745">
    <property type="protein sequence ID" value="RKO92176.1"/>
    <property type="molecule type" value="Genomic_DNA"/>
</dbReference>
<evidence type="ECO:0000313" key="2">
    <source>
        <dbReference type="EMBL" id="RKO92176.1"/>
    </source>
</evidence>
<accession>A0A4P9WN45</accession>
<dbReference type="Proteomes" id="UP000269721">
    <property type="component" value="Unassembled WGS sequence"/>
</dbReference>
<feature type="region of interest" description="Disordered" evidence="1">
    <location>
        <begin position="252"/>
        <end position="326"/>
    </location>
</feature>
<name>A0A4P9WN45_9FUNG</name>
<sequence>MPLAQLWLGVQIGLEDLDKGDIFYIVEGAVKLCRIHLGTEEAYGTNKQEQRGLEKVANKVQDFVPEDAFYDPMERNIDRVSIDSSNTTLSSAKKDSQANAALAQAANNEFAQDRNGKCQSAAPSPESGLHDKNDLKEDSYNMYAIDNMDIKFSAVLTRLHGNVLAALDLKQVLIWQADGLLVMIPFNMNKLSTIKFQAGDFTTSKLLVIVNHTRNLLSAVERALWVRAGSAERSMFLAPVLVITRRRSAQSKELGTMNISSSPSSALSTKRKPDGHAAVQYRRQARYQAPEEANARSSCLTLPGPAARSRLSRPDSSNASSSPARANSIIPTEAHDLSNTHTPSFIGLLGPVASSTPRRVASSNQFLNARRSRHTPASGTGRGGRLEVRCAEAARKFEMSEFLSASSEEFDQSRFREFLRIRDEEPLEPCVSDEGGEEVGRGDDLSGQGDGRHGRVGLAAGEDAVEVAVAAQVKMWVGAGNAIEAVTSFSARDPNDAEASDGGLDIGLPELVDHFQVGFRPKLEHGKLRASAKDRKGFERPIKRNARMSHIKRAASENGARRISLRGPELRYVCKAGSSEERQPPRPTRSILKAHDRGLAVARTFFIVIVHELAIDTLDQAALPQHFAGRETPEAADEGGSLERPLALPFDEPACRAQHAAEYLKNAQRMAGAREAFGRRLGDNGRGGDF</sequence>
<evidence type="ECO:0000313" key="3">
    <source>
        <dbReference type="Proteomes" id="UP000269721"/>
    </source>
</evidence>
<feature type="region of interest" description="Disordered" evidence="1">
    <location>
        <begin position="426"/>
        <end position="453"/>
    </location>
</feature>